<dbReference type="SUPFAM" id="SSF46689">
    <property type="entry name" value="Homeodomain-like"/>
    <property type="match status" value="1"/>
</dbReference>
<feature type="DNA-binding region" description="H-T-H motif" evidence="2">
    <location>
        <begin position="39"/>
        <end position="58"/>
    </location>
</feature>
<evidence type="ECO:0000313" key="4">
    <source>
        <dbReference type="EMBL" id="MBB6131721.1"/>
    </source>
</evidence>
<reference evidence="4 5" key="1">
    <citation type="submission" date="2020-08" db="EMBL/GenBank/DDBJ databases">
        <title>Genomic Encyclopedia of Type Strains, Phase IV (KMG-V): Genome sequencing to study the core and pangenomes of soil and plant-associated prokaryotes.</title>
        <authorList>
            <person name="Whitman W."/>
        </authorList>
    </citation>
    <scope>NUCLEOTIDE SEQUENCE [LARGE SCALE GENOMIC DNA]</scope>
    <source>
        <strain evidence="4 5">MP601</strain>
    </source>
</reference>
<dbReference type="Pfam" id="PF00440">
    <property type="entry name" value="TetR_N"/>
    <property type="match status" value="1"/>
</dbReference>
<proteinExistence type="predicted"/>
<comment type="caution">
    <text evidence="4">The sequence shown here is derived from an EMBL/GenBank/DDBJ whole genome shotgun (WGS) entry which is preliminary data.</text>
</comment>
<sequence length="221" mass="24829">MKTGYKRVSGRTNNRPLTERKLIDAVGTIIKKHGYKGLTASAIASEADVSRPLINKYFGSLNGLIEKYVNEKDYWIASKSKITEVIVKTRKKAPLIELLVHTLQEQFRFFYTTEEMQQLILWEISEQSQLMNSIGNARESIGQEFFEKTARHFEGSDVNFKAIAALLVSGIYYLVLHGRTNSSLQCGIDINTPEGQCEISKAIRHLVTAAFNAGKNKTPLA</sequence>
<dbReference type="EMBL" id="JACHCA010000029">
    <property type="protein sequence ID" value="MBB6131721.1"/>
    <property type="molecule type" value="Genomic_DNA"/>
</dbReference>
<dbReference type="RefSeq" id="WP_183590130.1">
    <property type="nucleotide sequence ID" value="NZ_JACHCA010000029.1"/>
</dbReference>
<evidence type="ECO:0000313" key="5">
    <source>
        <dbReference type="Proteomes" id="UP000548326"/>
    </source>
</evidence>
<keyword evidence="1 2" id="KW-0238">DNA-binding</keyword>
<evidence type="ECO:0000256" key="2">
    <source>
        <dbReference type="PROSITE-ProRule" id="PRU00335"/>
    </source>
</evidence>
<dbReference type="InterPro" id="IPR001647">
    <property type="entry name" value="HTH_TetR"/>
</dbReference>
<dbReference type="PROSITE" id="PS50977">
    <property type="entry name" value="HTH_TETR_2"/>
    <property type="match status" value="1"/>
</dbReference>
<name>A0A841JV85_9SPHI</name>
<gene>
    <name evidence="4" type="ORF">HDF22_005872</name>
</gene>
<accession>A0A841JV85</accession>
<evidence type="ECO:0000259" key="3">
    <source>
        <dbReference type="PROSITE" id="PS50977"/>
    </source>
</evidence>
<dbReference type="Gene3D" id="1.10.357.10">
    <property type="entry name" value="Tetracycline Repressor, domain 2"/>
    <property type="match status" value="1"/>
</dbReference>
<dbReference type="InterPro" id="IPR009057">
    <property type="entry name" value="Homeodomain-like_sf"/>
</dbReference>
<evidence type="ECO:0000256" key="1">
    <source>
        <dbReference type="ARBA" id="ARBA00023125"/>
    </source>
</evidence>
<dbReference type="Proteomes" id="UP000548326">
    <property type="component" value="Unassembled WGS sequence"/>
</dbReference>
<dbReference type="GO" id="GO:0003677">
    <property type="term" value="F:DNA binding"/>
    <property type="evidence" value="ECO:0007669"/>
    <property type="project" value="UniProtKB-UniRule"/>
</dbReference>
<protein>
    <submittedName>
        <fullName evidence="4">AcrR family transcriptional regulator</fullName>
    </submittedName>
</protein>
<dbReference type="AlphaFoldDB" id="A0A841JV85"/>
<organism evidence="4 5">
    <name type="scientific">Mucilaginibacter lappiensis</name>
    <dbReference type="NCBI Taxonomy" id="354630"/>
    <lineage>
        <taxon>Bacteria</taxon>
        <taxon>Pseudomonadati</taxon>
        <taxon>Bacteroidota</taxon>
        <taxon>Sphingobacteriia</taxon>
        <taxon>Sphingobacteriales</taxon>
        <taxon>Sphingobacteriaceae</taxon>
        <taxon>Mucilaginibacter</taxon>
    </lineage>
</organism>
<feature type="domain" description="HTH tetR-type" evidence="3">
    <location>
        <begin position="16"/>
        <end position="76"/>
    </location>
</feature>